<dbReference type="RefSeq" id="WP_127789789.1">
    <property type="nucleotide sequence ID" value="NZ_SACL01000011.1"/>
</dbReference>
<dbReference type="Proteomes" id="UP000282957">
    <property type="component" value="Unassembled WGS sequence"/>
</dbReference>
<gene>
    <name evidence="1" type="ORF">EOD42_22215</name>
</gene>
<proteinExistence type="predicted"/>
<dbReference type="EMBL" id="SACL01000011">
    <property type="protein sequence ID" value="RVT91372.1"/>
    <property type="molecule type" value="Genomic_DNA"/>
</dbReference>
<evidence type="ECO:0000313" key="2">
    <source>
        <dbReference type="Proteomes" id="UP000282957"/>
    </source>
</evidence>
<comment type="caution">
    <text evidence="1">The sequence shown here is derived from an EMBL/GenBank/DDBJ whole genome shotgun (WGS) entry which is preliminary data.</text>
</comment>
<keyword evidence="2" id="KW-1185">Reference proteome</keyword>
<dbReference type="AlphaFoldDB" id="A0A437M185"/>
<organism evidence="1 2">
    <name type="scientific">Rhodovarius crocodyli</name>
    <dbReference type="NCBI Taxonomy" id="1979269"/>
    <lineage>
        <taxon>Bacteria</taxon>
        <taxon>Pseudomonadati</taxon>
        <taxon>Pseudomonadota</taxon>
        <taxon>Alphaproteobacteria</taxon>
        <taxon>Acetobacterales</taxon>
        <taxon>Roseomonadaceae</taxon>
        <taxon>Rhodovarius</taxon>
    </lineage>
</organism>
<accession>A0A437M185</accession>
<dbReference type="OrthoDB" id="8482241at2"/>
<name>A0A437M185_9PROT</name>
<reference evidence="1 2" key="1">
    <citation type="submission" date="2019-01" db="EMBL/GenBank/DDBJ databases">
        <authorList>
            <person name="Chen W.-M."/>
        </authorList>
    </citation>
    <scope>NUCLEOTIDE SEQUENCE [LARGE SCALE GENOMIC DNA]</scope>
    <source>
        <strain evidence="1 2">CCP-6</strain>
    </source>
</reference>
<protein>
    <submittedName>
        <fullName evidence="1">Uncharacterized protein</fullName>
    </submittedName>
</protein>
<evidence type="ECO:0000313" key="1">
    <source>
        <dbReference type="EMBL" id="RVT91372.1"/>
    </source>
</evidence>
<sequence>MRTPPIPPLDAGTVIANRSATLGRTDVEGTIDGTPFHLRSRRGQFVLGVGSEAENDPAFRLSRPHFPVPADIRWPTPDEMDRALAQGVHHFRQWRRHHYQESQRAKLLWCVNVLGPDDVHAAENFEHAVWLCNQHNQFNSAINKAEHDILLLAIVIPWPWDREAHAADLIKTREMFGPKAVAGS</sequence>